<evidence type="ECO:0000256" key="4">
    <source>
        <dbReference type="ARBA" id="ARBA00023125"/>
    </source>
</evidence>
<dbReference type="InterPro" id="IPR039420">
    <property type="entry name" value="WalR-like"/>
</dbReference>
<dbReference type="InterPro" id="IPR036388">
    <property type="entry name" value="WH-like_DNA-bd_sf"/>
</dbReference>
<dbReference type="SMART" id="SM00862">
    <property type="entry name" value="Trans_reg_C"/>
    <property type="match status" value="1"/>
</dbReference>
<feature type="modified residue" description="4-aspartylphosphate" evidence="6">
    <location>
        <position position="51"/>
    </location>
</feature>
<keyword evidence="2" id="KW-0902">Two-component regulatory system</keyword>
<dbReference type="InterPro" id="IPR001867">
    <property type="entry name" value="OmpR/PhoB-type_DNA-bd"/>
</dbReference>
<keyword evidence="3" id="KW-0805">Transcription regulation</keyword>
<proteinExistence type="predicted"/>
<dbReference type="InterPro" id="IPR001789">
    <property type="entry name" value="Sig_transdc_resp-reg_receiver"/>
</dbReference>
<dbReference type="PROSITE" id="PS51755">
    <property type="entry name" value="OMPR_PHOB"/>
    <property type="match status" value="1"/>
</dbReference>
<evidence type="ECO:0000256" key="5">
    <source>
        <dbReference type="ARBA" id="ARBA00023163"/>
    </source>
</evidence>
<feature type="DNA-binding region" description="OmpR/PhoB-type" evidence="7">
    <location>
        <begin position="122"/>
        <end position="214"/>
    </location>
</feature>
<dbReference type="GO" id="GO:0000976">
    <property type="term" value="F:transcription cis-regulatory region binding"/>
    <property type="evidence" value="ECO:0007669"/>
    <property type="project" value="TreeGrafter"/>
</dbReference>
<feature type="domain" description="OmpR/PhoB-type" evidence="9">
    <location>
        <begin position="122"/>
        <end position="214"/>
    </location>
</feature>
<evidence type="ECO:0000256" key="7">
    <source>
        <dbReference type="PROSITE-ProRule" id="PRU01091"/>
    </source>
</evidence>
<evidence type="ECO:0000256" key="2">
    <source>
        <dbReference type="ARBA" id="ARBA00023012"/>
    </source>
</evidence>
<dbReference type="Gene3D" id="3.40.50.2300">
    <property type="match status" value="1"/>
</dbReference>
<dbReference type="PANTHER" id="PTHR48111:SF22">
    <property type="entry name" value="REGULATOR OF RPOS"/>
    <property type="match status" value="1"/>
</dbReference>
<dbReference type="AlphaFoldDB" id="A0A7C5T076"/>
<feature type="domain" description="Response regulatory" evidence="8">
    <location>
        <begin position="2"/>
        <end position="116"/>
    </location>
</feature>
<dbReference type="PANTHER" id="PTHR48111">
    <property type="entry name" value="REGULATOR OF RPOS"/>
    <property type="match status" value="1"/>
</dbReference>
<dbReference type="GO" id="GO:0005829">
    <property type="term" value="C:cytosol"/>
    <property type="evidence" value="ECO:0007669"/>
    <property type="project" value="TreeGrafter"/>
</dbReference>
<organism evidence="10">
    <name type="scientific">Thermocrinis ruber</name>
    <dbReference type="NCBI Taxonomy" id="75906"/>
    <lineage>
        <taxon>Bacteria</taxon>
        <taxon>Pseudomonadati</taxon>
        <taxon>Aquificota</taxon>
        <taxon>Aquificia</taxon>
        <taxon>Aquificales</taxon>
        <taxon>Aquificaceae</taxon>
        <taxon>Thermocrinis</taxon>
    </lineage>
</organism>
<dbReference type="SUPFAM" id="SSF46894">
    <property type="entry name" value="C-terminal effector domain of the bipartite response regulators"/>
    <property type="match status" value="1"/>
</dbReference>
<dbReference type="SMART" id="SM00448">
    <property type="entry name" value="REC"/>
    <property type="match status" value="1"/>
</dbReference>
<keyword evidence="1 6" id="KW-0597">Phosphoprotein</keyword>
<evidence type="ECO:0000313" key="10">
    <source>
        <dbReference type="EMBL" id="HHO74002.1"/>
    </source>
</evidence>
<dbReference type="SUPFAM" id="SSF52172">
    <property type="entry name" value="CheY-like"/>
    <property type="match status" value="1"/>
</dbReference>
<dbReference type="InterPro" id="IPR016032">
    <property type="entry name" value="Sig_transdc_resp-reg_C-effctor"/>
</dbReference>
<keyword evidence="5" id="KW-0804">Transcription</keyword>
<evidence type="ECO:0000256" key="3">
    <source>
        <dbReference type="ARBA" id="ARBA00023015"/>
    </source>
</evidence>
<dbReference type="GO" id="GO:0000156">
    <property type="term" value="F:phosphorelay response regulator activity"/>
    <property type="evidence" value="ECO:0007669"/>
    <property type="project" value="TreeGrafter"/>
</dbReference>
<dbReference type="Pfam" id="PF00486">
    <property type="entry name" value="Trans_reg_C"/>
    <property type="match status" value="1"/>
</dbReference>
<sequence length="214" mass="24947">MKVLLVEDDRLLGDSLTEYLQSEGFITDWVYDPREVMDLLEVSRYDVIVLDLMMPHIGGEELIKAIREKDKETPILVLTAKQRLEDKRTCFELGADDYLTKPFEMEELILRLKALYRRKNPQDVVVIDEVEVCFSKEMVKVKGKPISLSKKDWLVLKFLVENRGRFVSQEEILNYVWGDEPVGEDVVRAHIKNLRKLLPEGFIKTMKGRGYRVG</sequence>
<gene>
    <name evidence="10" type="ORF">ENN04_05110</name>
</gene>
<evidence type="ECO:0000256" key="6">
    <source>
        <dbReference type="PROSITE-ProRule" id="PRU00169"/>
    </source>
</evidence>
<dbReference type="InterPro" id="IPR011006">
    <property type="entry name" value="CheY-like_superfamily"/>
</dbReference>
<keyword evidence="4 7" id="KW-0238">DNA-binding</keyword>
<protein>
    <submittedName>
        <fullName evidence="10">Response regulator transcription factor</fullName>
    </submittedName>
</protein>
<dbReference type="GO" id="GO:0006355">
    <property type="term" value="P:regulation of DNA-templated transcription"/>
    <property type="evidence" value="ECO:0007669"/>
    <property type="project" value="InterPro"/>
</dbReference>
<dbReference type="CDD" id="cd00383">
    <property type="entry name" value="trans_reg_C"/>
    <property type="match status" value="1"/>
</dbReference>
<reference evidence="10" key="1">
    <citation type="journal article" date="2020" name="mSystems">
        <title>Genome- and Community-Level Interaction Insights into Carbon Utilization and Element Cycling Functions of Hydrothermarchaeota in Hydrothermal Sediment.</title>
        <authorList>
            <person name="Zhou Z."/>
            <person name="Liu Y."/>
            <person name="Xu W."/>
            <person name="Pan J."/>
            <person name="Luo Z.H."/>
            <person name="Li M."/>
        </authorList>
    </citation>
    <scope>NUCLEOTIDE SEQUENCE [LARGE SCALE GENOMIC DNA]</scope>
    <source>
        <strain evidence="10">SpSt-114</strain>
    </source>
</reference>
<accession>A0A7C5T076</accession>
<dbReference type="Pfam" id="PF00072">
    <property type="entry name" value="Response_reg"/>
    <property type="match status" value="1"/>
</dbReference>
<evidence type="ECO:0000259" key="9">
    <source>
        <dbReference type="PROSITE" id="PS51755"/>
    </source>
</evidence>
<dbReference type="GO" id="GO:0032993">
    <property type="term" value="C:protein-DNA complex"/>
    <property type="evidence" value="ECO:0007669"/>
    <property type="project" value="TreeGrafter"/>
</dbReference>
<evidence type="ECO:0000256" key="1">
    <source>
        <dbReference type="ARBA" id="ARBA00022553"/>
    </source>
</evidence>
<name>A0A7C5T076_9AQUI</name>
<dbReference type="PROSITE" id="PS50110">
    <property type="entry name" value="RESPONSE_REGULATORY"/>
    <property type="match status" value="1"/>
</dbReference>
<evidence type="ECO:0000259" key="8">
    <source>
        <dbReference type="PROSITE" id="PS50110"/>
    </source>
</evidence>
<comment type="caution">
    <text evidence="10">The sequence shown here is derived from an EMBL/GenBank/DDBJ whole genome shotgun (WGS) entry which is preliminary data.</text>
</comment>
<dbReference type="EMBL" id="DSAC01000062">
    <property type="protein sequence ID" value="HHO74002.1"/>
    <property type="molecule type" value="Genomic_DNA"/>
</dbReference>
<dbReference type="Gene3D" id="1.10.10.10">
    <property type="entry name" value="Winged helix-like DNA-binding domain superfamily/Winged helix DNA-binding domain"/>
    <property type="match status" value="1"/>
</dbReference>